<dbReference type="EMBL" id="BMAO01036541">
    <property type="protein sequence ID" value="GFR11426.1"/>
    <property type="molecule type" value="Genomic_DNA"/>
</dbReference>
<comment type="caution">
    <text evidence="1">The sequence shown here is derived from an EMBL/GenBank/DDBJ whole genome shotgun (WGS) entry which is preliminary data.</text>
</comment>
<reference evidence="1" key="1">
    <citation type="submission" date="2020-07" db="EMBL/GenBank/DDBJ databases">
        <title>Multicomponent nature underlies the extraordinary mechanical properties of spider dragline silk.</title>
        <authorList>
            <person name="Kono N."/>
            <person name="Nakamura H."/>
            <person name="Mori M."/>
            <person name="Yoshida Y."/>
            <person name="Ohtoshi R."/>
            <person name="Malay A.D."/>
            <person name="Moran D.A.P."/>
            <person name="Tomita M."/>
            <person name="Numata K."/>
            <person name="Arakawa K."/>
        </authorList>
    </citation>
    <scope>NUCLEOTIDE SEQUENCE</scope>
</reference>
<proteinExistence type="predicted"/>
<accession>A0A8X6LHW3</accession>
<organism evidence="1 2">
    <name type="scientific">Trichonephila clavata</name>
    <name type="common">Joro spider</name>
    <name type="synonym">Nephila clavata</name>
    <dbReference type="NCBI Taxonomy" id="2740835"/>
    <lineage>
        <taxon>Eukaryota</taxon>
        <taxon>Metazoa</taxon>
        <taxon>Ecdysozoa</taxon>
        <taxon>Arthropoda</taxon>
        <taxon>Chelicerata</taxon>
        <taxon>Arachnida</taxon>
        <taxon>Araneae</taxon>
        <taxon>Araneomorphae</taxon>
        <taxon>Entelegynae</taxon>
        <taxon>Araneoidea</taxon>
        <taxon>Nephilidae</taxon>
        <taxon>Trichonephila</taxon>
    </lineage>
</organism>
<dbReference type="Proteomes" id="UP000887116">
    <property type="component" value="Unassembled WGS sequence"/>
</dbReference>
<evidence type="ECO:0000313" key="2">
    <source>
        <dbReference type="Proteomes" id="UP000887116"/>
    </source>
</evidence>
<evidence type="ECO:0000313" key="1">
    <source>
        <dbReference type="EMBL" id="GFR11426.1"/>
    </source>
</evidence>
<gene>
    <name evidence="1" type="ORF">TNCT_56791</name>
</gene>
<protein>
    <submittedName>
        <fullName evidence="1">Uncharacterized protein</fullName>
    </submittedName>
</protein>
<keyword evidence="2" id="KW-1185">Reference proteome</keyword>
<sequence>MDLTSDQLSPCVDIDDQMWTAATVLIIVLSQNEKFLLHDGDSHFAHIICFRTYSRFRERRIEAISQHRVSGYPLRVGKTSDC</sequence>
<dbReference type="AlphaFoldDB" id="A0A8X6LHW3"/>
<name>A0A8X6LHW3_TRICU</name>